<dbReference type="Gene3D" id="1.10.10.60">
    <property type="entry name" value="Homeodomain-like"/>
    <property type="match status" value="2"/>
</dbReference>
<gene>
    <name evidence="7" type="ORF">H7B67_23845</name>
</gene>
<evidence type="ECO:0000256" key="3">
    <source>
        <dbReference type="ARBA" id="ARBA00023163"/>
    </source>
</evidence>
<proteinExistence type="predicted"/>
<name>A0A841T509_9BACL</name>
<dbReference type="InterPro" id="IPR018062">
    <property type="entry name" value="HTH_AraC-typ_CS"/>
</dbReference>
<dbReference type="InterPro" id="IPR018060">
    <property type="entry name" value="HTH_AraC"/>
</dbReference>
<keyword evidence="2" id="KW-0238">DNA-binding</keyword>
<dbReference type="CDD" id="cd17536">
    <property type="entry name" value="REC_YesN-like"/>
    <property type="match status" value="1"/>
</dbReference>
<keyword evidence="1" id="KW-0805">Transcription regulation</keyword>
<dbReference type="SUPFAM" id="SSF52172">
    <property type="entry name" value="CheY-like"/>
    <property type="match status" value="1"/>
</dbReference>
<dbReference type="GO" id="GO:0000160">
    <property type="term" value="P:phosphorelay signal transduction system"/>
    <property type="evidence" value="ECO:0007669"/>
    <property type="project" value="InterPro"/>
</dbReference>
<dbReference type="Gene3D" id="3.40.50.2300">
    <property type="match status" value="1"/>
</dbReference>
<evidence type="ECO:0000259" key="5">
    <source>
        <dbReference type="PROSITE" id="PS01124"/>
    </source>
</evidence>
<dbReference type="SMART" id="SM00448">
    <property type="entry name" value="REC"/>
    <property type="match status" value="1"/>
</dbReference>
<organism evidence="7 8">
    <name type="scientific">Cohnella thailandensis</name>
    <dbReference type="NCBI Taxonomy" id="557557"/>
    <lineage>
        <taxon>Bacteria</taxon>
        <taxon>Bacillati</taxon>
        <taxon>Bacillota</taxon>
        <taxon>Bacilli</taxon>
        <taxon>Bacillales</taxon>
        <taxon>Paenibacillaceae</taxon>
        <taxon>Cohnella</taxon>
    </lineage>
</organism>
<evidence type="ECO:0000313" key="7">
    <source>
        <dbReference type="EMBL" id="MBB6637170.1"/>
    </source>
</evidence>
<dbReference type="InterPro" id="IPR001789">
    <property type="entry name" value="Sig_transdc_resp-reg_receiver"/>
</dbReference>
<evidence type="ECO:0000256" key="1">
    <source>
        <dbReference type="ARBA" id="ARBA00023015"/>
    </source>
</evidence>
<dbReference type="PRINTS" id="PR00032">
    <property type="entry name" value="HTHARAC"/>
</dbReference>
<evidence type="ECO:0000259" key="6">
    <source>
        <dbReference type="PROSITE" id="PS50110"/>
    </source>
</evidence>
<dbReference type="PROSITE" id="PS50110">
    <property type="entry name" value="RESPONSE_REGULATORY"/>
    <property type="match status" value="1"/>
</dbReference>
<dbReference type="Pfam" id="PF12833">
    <property type="entry name" value="HTH_18"/>
    <property type="match status" value="1"/>
</dbReference>
<dbReference type="InterPro" id="IPR009057">
    <property type="entry name" value="Homeodomain-like_sf"/>
</dbReference>
<dbReference type="AlphaFoldDB" id="A0A841T509"/>
<dbReference type="PANTHER" id="PTHR43280">
    <property type="entry name" value="ARAC-FAMILY TRANSCRIPTIONAL REGULATOR"/>
    <property type="match status" value="1"/>
</dbReference>
<dbReference type="PROSITE" id="PS00041">
    <property type="entry name" value="HTH_ARAC_FAMILY_1"/>
    <property type="match status" value="1"/>
</dbReference>
<dbReference type="RefSeq" id="WP_185122382.1">
    <property type="nucleotide sequence ID" value="NZ_JACJVQ010000020.1"/>
</dbReference>
<comment type="caution">
    <text evidence="7">The sequence shown here is derived from an EMBL/GenBank/DDBJ whole genome shotgun (WGS) entry which is preliminary data.</text>
</comment>
<sequence length="520" mass="59418">MFRIIIVEDEPRILRYLKDKITSLSTDFKVVGLYNNGEDALIELNWTQPHVLITDIRMPVMNGLELISRVKEKLPDIQCAIVSGHDDYMYLREAIQLGISDYILKPAPDEEMAELLARLKEKLLVNQALLEREAAKRIVDASASAASSTHASSPEESEASGAKWTELMHELFYHGNYVLAYAWSPHGNIPEALLADMEGLLREGEKISPLPSIAANEEIVLFGIHSWSEDRKREWQERMEARLGETEGVTVLLEQSTRGLQPIPALLAECRKLAPAVSRFRSCCLWTSEAGAEEIQSLYETIQPLLARMSQFANKQQKQSFMRELELLFAGEAGRRVPLTRRGWEKLLLYVSMSMHGSTQDSPGSTFEGKQAMESELVDEVWRARSLVELQQQAKEIWGAYFFRSEQDREQAAQRNWAEEARKYLHAHYHENISLPSIADAFQLHPAYLNRVFKRACGTSIPDYLLNLRMEEASRFIREHPFVLIKEIAERVGYSDPFYFSKVFKQHTGFSPSDYKNSNG</sequence>
<dbReference type="SMART" id="SM00342">
    <property type="entry name" value="HTH_ARAC"/>
    <property type="match status" value="1"/>
</dbReference>
<feature type="modified residue" description="4-aspartylphosphate" evidence="4">
    <location>
        <position position="55"/>
    </location>
</feature>
<evidence type="ECO:0000256" key="2">
    <source>
        <dbReference type="ARBA" id="ARBA00023125"/>
    </source>
</evidence>
<feature type="domain" description="Response regulatory" evidence="6">
    <location>
        <begin position="3"/>
        <end position="120"/>
    </location>
</feature>
<reference evidence="7 8" key="1">
    <citation type="submission" date="2020-08" db="EMBL/GenBank/DDBJ databases">
        <title>Cohnella phylogeny.</title>
        <authorList>
            <person name="Dunlap C."/>
        </authorList>
    </citation>
    <scope>NUCLEOTIDE SEQUENCE [LARGE SCALE GENOMIC DNA]</scope>
    <source>
        <strain evidence="7 8">DSM 25241</strain>
    </source>
</reference>
<dbReference type="Pfam" id="PF00072">
    <property type="entry name" value="Response_reg"/>
    <property type="match status" value="1"/>
</dbReference>
<dbReference type="GO" id="GO:0003700">
    <property type="term" value="F:DNA-binding transcription factor activity"/>
    <property type="evidence" value="ECO:0007669"/>
    <property type="project" value="InterPro"/>
</dbReference>
<feature type="domain" description="HTH araC/xylS-type" evidence="5">
    <location>
        <begin position="419"/>
        <end position="518"/>
    </location>
</feature>
<dbReference type="PANTHER" id="PTHR43280:SF2">
    <property type="entry name" value="HTH-TYPE TRANSCRIPTIONAL REGULATOR EXSA"/>
    <property type="match status" value="1"/>
</dbReference>
<evidence type="ECO:0000313" key="8">
    <source>
        <dbReference type="Proteomes" id="UP000535838"/>
    </source>
</evidence>
<keyword evidence="4" id="KW-0597">Phosphoprotein</keyword>
<keyword evidence="8" id="KW-1185">Reference proteome</keyword>
<evidence type="ECO:0000256" key="4">
    <source>
        <dbReference type="PROSITE-ProRule" id="PRU00169"/>
    </source>
</evidence>
<protein>
    <submittedName>
        <fullName evidence="7">Response regulator</fullName>
    </submittedName>
</protein>
<dbReference type="Proteomes" id="UP000535838">
    <property type="component" value="Unassembled WGS sequence"/>
</dbReference>
<dbReference type="SUPFAM" id="SSF46689">
    <property type="entry name" value="Homeodomain-like"/>
    <property type="match status" value="2"/>
</dbReference>
<keyword evidence="3" id="KW-0804">Transcription</keyword>
<dbReference type="EMBL" id="JACJVQ010000020">
    <property type="protein sequence ID" value="MBB6637170.1"/>
    <property type="molecule type" value="Genomic_DNA"/>
</dbReference>
<dbReference type="PROSITE" id="PS01124">
    <property type="entry name" value="HTH_ARAC_FAMILY_2"/>
    <property type="match status" value="1"/>
</dbReference>
<accession>A0A841T509</accession>
<dbReference type="InterPro" id="IPR011006">
    <property type="entry name" value="CheY-like_superfamily"/>
</dbReference>
<dbReference type="InterPro" id="IPR020449">
    <property type="entry name" value="Tscrpt_reg_AraC-type_HTH"/>
</dbReference>
<dbReference type="GO" id="GO:0043565">
    <property type="term" value="F:sequence-specific DNA binding"/>
    <property type="evidence" value="ECO:0007669"/>
    <property type="project" value="InterPro"/>
</dbReference>